<dbReference type="GO" id="GO:0008168">
    <property type="term" value="F:methyltransferase activity"/>
    <property type="evidence" value="ECO:0007669"/>
    <property type="project" value="UniProtKB-KW"/>
</dbReference>
<feature type="signal peptide" evidence="1">
    <location>
        <begin position="1"/>
        <end position="20"/>
    </location>
</feature>
<dbReference type="KEGG" id="caul:KCG34_03750"/>
<name>A0A975IX39_9CAUL</name>
<evidence type="ECO:0000256" key="1">
    <source>
        <dbReference type="SAM" id="SignalP"/>
    </source>
</evidence>
<dbReference type="PIRSF" id="PIRSF031679">
    <property type="entry name" value="Mtase_Alr7345_prd"/>
    <property type="match status" value="1"/>
</dbReference>
<dbReference type="AlphaFoldDB" id="A0A975IX39"/>
<reference evidence="2" key="1">
    <citation type="submission" date="2021-04" db="EMBL/GenBank/DDBJ databases">
        <title>The complete genome sequence of Caulobacter sp. S6.</title>
        <authorList>
            <person name="Tang Y."/>
            <person name="Ouyang W."/>
            <person name="Liu Q."/>
            <person name="Huang B."/>
            <person name="Guo Z."/>
            <person name="Lei P."/>
        </authorList>
    </citation>
    <scope>NUCLEOTIDE SEQUENCE</scope>
    <source>
        <strain evidence="2">S6</strain>
    </source>
</reference>
<proteinExistence type="predicted"/>
<accession>A0A975IX39</accession>
<dbReference type="Proteomes" id="UP000676409">
    <property type="component" value="Chromosome"/>
</dbReference>
<dbReference type="InterPro" id="IPR029063">
    <property type="entry name" value="SAM-dependent_MTases_sf"/>
</dbReference>
<gene>
    <name evidence="2" type="ORF">KCG34_03750</name>
</gene>
<keyword evidence="3" id="KW-1185">Reference proteome</keyword>
<dbReference type="GO" id="GO:0032259">
    <property type="term" value="P:methylation"/>
    <property type="evidence" value="ECO:0007669"/>
    <property type="project" value="UniProtKB-KW"/>
</dbReference>
<evidence type="ECO:0000313" key="3">
    <source>
        <dbReference type="Proteomes" id="UP000676409"/>
    </source>
</evidence>
<sequence>MKFVWLLAASGLALAAPAAADMPASSYAAAVSDSARPAADTARDAARKPAEMMAFAQVKPGDKVVDLIPGGGYFTRIFSVAVGPSGHVFAATPPAKSADAEPAAAKIAADPHYANVSLVDATPPGLASAGPVDIIWTAQNYHDLHLARLKLDVPAYDKALFAAIKPGGYLVIVDHAAEAGSGLRDPDKLHRIDEAVVKQEVESAGFVLDGESDALRNPADPHTALVFDASIRGKTDQFMLRFKKPG</sequence>
<keyword evidence="1" id="KW-0732">Signal</keyword>
<organism evidence="2 3">
    <name type="scientific">Phenylobacterium montanum</name>
    <dbReference type="NCBI Taxonomy" id="2823693"/>
    <lineage>
        <taxon>Bacteria</taxon>
        <taxon>Pseudomonadati</taxon>
        <taxon>Pseudomonadota</taxon>
        <taxon>Alphaproteobacteria</taxon>
        <taxon>Caulobacterales</taxon>
        <taxon>Caulobacteraceae</taxon>
        <taxon>Phenylobacterium</taxon>
    </lineage>
</organism>
<dbReference type="RefSeq" id="WP_211939061.1">
    <property type="nucleotide sequence ID" value="NZ_CP073078.1"/>
</dbReference>
<dbReference type="EMBL" id="CP073078">
    <property type="protein sequence ID" value="QUD89011.1"/>
    <property type="molecule type" value="Genomic_DNA"/>
</dbReference>
<dbReference type="InterPro" id="IPR016980">
    <property type="entry name" value="S-AdoMet-dep_MeTrfase_Alr7345"/>
</dbReference>
<evidence type="ECO:0000313" key="2">
    <source>
        <dbReference type="EMBL" id="QUD89011.1"/>
    </source>
</evidence>
<dbReference type="SUPFAM" id="SSF53335">
    <property type="entry name" value="S-adenosyl-L-methionine-dependent methyltransferases"/>
    <property type="match status" value="1"/>
</dbReference>
<dbReference type="Gene3D" id="3.40.50.150">
    <property type="entry name" value="Vaccinia Virus protein VP39"/>
    <property type="match status" value="1"/>
</dbReference>
<keyword evidence="2" id="KW-0808">Transferase</keyword>
<protein>
    <submittedName>
        <fullName evidence="2">Class I SAM-dependent methyltransferase</fullName>
    </submittedName>
</protein>
<feature type="chain" id="PRO_5036741517" evidence="1">
    <location>
        <begin position="21"/>
        <end position="246"/>
    </location>
</feature>
<keyword evidence="2" id="KW-0489">Methyltransferase</keyword>